<dbReference type="NCBIfam" id="TIGR01651">
    <property type="entry name" value="CobT"/>
    <property type="match status" value="1"/>
</dbReference>
<dbReference type="Pfam" id="PF11775">
    <property type="entry name" value="CobT_C"/>
    <property type="match status" value="1"/>
</dbReference>
<dbReference type="GO" id="GO:0009236">
    <property type="term" value="P:cobalamin biosynthetic process"/>
    <property type="evidence" value="ECO:0007669"/>
    <property type="project" value="UniProtKB-UniRule"/>
</dbReference>
<dbReference type="InterPro" id="IPR025861">
    <property type="entry name" value="CobT_VWA_dom"/>
</dbReference>
<protein>
    <recommendedName>
        <fullName evidence="1">Cobaltochelatase subunit CobT</fullName>
        <ecNumber evidence="1">6.6.1.2</ecNumber>
    </recommendedName>
</protein>
<organism evidence="4 5">
    <name type="scientific">Aerophototrophica crusticola</name>
    <dbReference type="NCBI Taxonomy" id="1709002"/>
    <lineage>
        <taxon>Bacteria</taxon>
        <taxon>Pseudomonadati</taxon>
        <taxon>Pseudomonadota</taxon>
        <taxon>Alphaproteobacteria</taxon>
        <taxon>Rhodospirillales</taxon>
        <taxon>Rhodospirillaceae</taxon>
        <taxon>Aerophototrophica</taxon>
    </lineage>
</organism>
<dbReference type="Pfam" id="PF06213">
    <property type="entry name" value="CobT"/>
    <property type="match status" value="1"/>
</dbReference>
<feature type="region of interest" description="Disordered" evidence="2">
    <location>
        <begin position="209"/>
        <end position="302"/>
    </location>
</feature>
<dbReference type="PANTHER" id="PTHR41248">
    <property type="entry name" value="NORD PROTEIN"/>
    <property type="match status" value="1"/>
</dbReference>
<keyword evidence="5" id="KW-1185">Reference proteome</keyword>
<evidence type="ECO:0000256" key="1">
    <source>
        <dbReference type="NCBIfam" id="TIGR01651"/>
    </source>
</evidence>
<keyword evidence="4" id="KW-0436">Ligase</keyword>
<dbReference type="PROSITE" id="PS50234">
    <property type="entry name" value="VWFA"/>
    <property type="match status" value="1"/>
</dbReference>
<sequence>MTQESPLESFKRATSATVRAIAEKKDLAVGFSAEPAGVTGTRVRVPLPPRDLNPRDVALVRGAADAAALRLKHHDAGVYAHRMPTGDTARQAYEALEQARVEAIGATQMSGVAANLGANLEEKYRRQGFDRITDREQVPLADALRLLAREAMTGEAPPPSATQAVDLWRGWVEEKLVGKLGDLTKVMGDQDAYARTVRRLLSDLDMEVGADQEEAEEGQEENQADAPSPQEDNAPMDAQGGEQSAGEPQEAAASEQKEMKQQESGQAEAEDSLSQMGEGEGTEEPGDPGTPQRSDRWRNEPDTAGYKAFTTAFDEVVDAADLCDPDELSRLRLMLDQQLQHLHGVIAKLANRLQRRLLAKQTRSWEFDLEEGMLDAARLARIVINPMTPLSFKRENETDFRDTVVTLLIDNSGSMRGRPISIAAISADILSRTLERCGVKVEILGFTTRAWKGGQSRERWIAAGKPTQPGRLNDLRHIIYKSADAPWRRARRNLGLMLREGILKENIDGEALLWAHNRLMARPEQRRILMVISDGAPVDDSTLSVNSGSYLEKHLRQVIEWIENRSPVELVAIGIGHDVTRYYRRAVTIIDAEQLGGTMMEKLAELFDEDGSRRPGGANDSFAPAAGGPRKVGFSAVTAGRRM</sequence>
<dbReference type="InterPro" id="IPR006538">
    <property type="entry name" value="CobT"/>
</dbReference>
<proteinExistence type="predicted"/>
<reference evidence="4" key="1">
    <citation type="submission" date="2020-04" db="EMBL/GenBank/DDBJ databases">
        <title>A desert anoxygenic phototrophic bacterium fixes CO2 using RubisCO under aerobic conditions.</title>
        <authorList>
            <person name="Tang K."/>
        </authorList>
    </citation>
    <scope>NUCLEOTIDE SEQUENCE [LARGE SCALE GENOMIC DNA]</scope>
    <source>
        <strain evidence="4">MIMtkB3</strain>
    </source>
</reference>
<dbReference type="GO" id="GO:0051116">
    <property type="term" value="F:cobaltochelatase activity"/>
    <property type="evidence" value="ECO:0007669"/>
    <property type="project" value="UniProtKB-UniRule"/>
</dbReference>
<evidence type="ECO:0000256" key="2">
    <source>
        <dbReference type="SAM" id="MobiDB-lite"/>
    </source>
</evidence>
<dbReference type="EMBL" id="CP051775">
    <property type="protein sequence ID" value="QJE74294.1"/>
    <property type="molecule type" value="Genomic_DNA"/>
</dbReference>
<dbReference type="EC" id="6.6.1.2" evidence="1"/>
<dbReference type="PIRSF" id="PIRSF031715">
    <property type="entry name" value="Cob_chel_CobT"/>
    <property type="match status" value="1"/>
</dbReference>
<dbReference type="Proteomes" id="UP000501891">
    <property type="component" value="Chromosome"/>
</dbReference>
<dbReference type="AlphaFoldDB" id="A0A858RA68"/>
<evidence type="ECO:0000259" key="3">
    <source>
        <dbReference type="PROSITE" id="PS50234"/>
    </source>
</evidence>
<dbReference type="InterPro" id="IPR036465">
    <property type="entry name" value="vWFA_dom_sf"/>
</dbReference>
<accession>A0A858RA68</accession>
<evidence type="ECO:0000313" key="5">
    <source>
        <dbReference type="Proteomes" id="UP000501891"/>
    </source>
</evidence>
<dbReference type="PANTHER" id="PTHR41248:SF1">
    <property type="entry name" value="NORD PROTEIN"/>
    <property type="match status" value="1"/>
</dbReference>
<name>A0A858RA68_9PROT</name>
<dbReference type="InterPro" id="IPR002035">
    <property type="entry name" value="VWF_A"/>
</dbReference>
<feature type="domain" description="VWFA" evidence="3">
    <location>
        <begin position="404"/>
        <end position="595"/>
    </location>
</feature>
<dbReference type="CDD" id="cd01454">
    <property type="entry name" value="vWA_norD_type"/>
    <property type="match status" value="1"/>
</dbReference>
<dbReference type="Gene3D" id="3.40.50.410">
    <property type="entry name" value="von Willebrand factor, type A domain"/>
    <property type="match status" value="1"/>
</dbReference>
<gene>
    <name evidence="4" type="primary">cobT</name>
    <name evidence="4" type="ORF">HHL28_15500</name>
</gene>
<evidence type="ECO:0000313" key="4">
    <source>
        <dbReference type="EMBL" id="QJE74294.1"/>
    </source>
</evidence>
<feature type="compositionally biased region" description="Acidic residues" evidence="2">
    <location>
        <begin position="209"/>
        <end position="223"/>
    </location>
</feature>
<dbReference type="KEGG" id="acru:HHL28_15500"/>
<dbReference type="SUPFAM" id="SSF53300">
    <property type="entry name" value="vWA-like"/>
    <property type="match status" value="1"/>
</dbReference>
<dbReference type="InterPro" id="IPR051928">
    <property type="entry name" value="NorD/CobT"/>
</dbReference>